<evidence type="ECO:0000256" key="3">
    <source>
        <dbReference type="ARBA" id="ARBA00039663"/>
    </source>
</evidence>
<dbReference type="EC" id="1.2.1.79" evidence="2"/>
<feature type="active site" evidence="6">
    <location>
        <position position="510"/>
    </location>
</feature>
<dbReference type="FunFam" id="3.10.20.70:FF:000015">
    <property type="entry name" value="Putative glutamine synthetase"/>
    <property type="match status" value="1"/>
</dbReference>
<dbReference type="SUPFAM" id="SSF53720">
    <property type="entry name" value="ALDH-like"/>
    <property type="match status" value="1"/>
</dbReference>
<comment type="similarity">
    <text evidence="7">Belongs to the aldehyde dehydrogenase family.</text>
</comment>
<evidence type="ECO:0000256" key="1">
    <source>
        <dbReference type="ARBA" id="ARBA00023002"/>
    </source>
</evidence>
<dbReference type="Pfam" id="PF00171">
    <property type="entry name" value="Aldedh"/>
    <property type="match status" value="1"/>
</dbReference>
<evidence type="ECO:0000256" key="5">
    <source>
        <dbReference type="PROSITE-ProRule" id="PRU01330"/>
    </source>
</evidence>
<dbReference type="OrthoDB" id="6882680at2"/>
<comment type="catalytic activity">
    <reaction evidence="4">
        <text>succinate semialdehyde + NADP(+) + H2O = succinate + NADPH + 2 H(+)</text>
        <dbReference type="Rhea" id="RHEA:13213"/>
        <dbReference type="ChEBI" id="CHEBI:15377"/>
        <dbReference type="ChEBI" id="CHEBI:15378"/>
        <dbReference type="ChEBI" id="CHEBI:30031"/>
        <dbReference type="ChEBI" id="CHEBI:57706"/>
        <dbReference type="ChEBI" id="CHEBI:57783"/>
        <dbReference type="ChEBI" id="CHEBI:58349"/>
        <dbReference type="EC" id="1.2.1.79"/>
    </reaction>
</comment>
<reference evidence="10 11" key="1">
    <citation type="submission" date="2015-03" db="EMBL/GenBank/DDBJ databases">
        <authorList>
            <person name="Murphy D."/>
        </authorList>
    </citation>
    <scope>NUCLEOTIDE SEQUENCE [LARGE SCALE GENOMIC DNA]</scope>
    <source>
        <strain evidence="10 11">DSM 44277</strain>
    </source>
</reference>
<evidence type="ECO:0000256" key="7">
    <source>
        <dbReference type="RuleBase" id="RU003345"/>
    </source>
</evidence>
<dbReference type="Proteomes" id="UP000198875">
    <property type="component" value="Unassembled WGS sequence"/>
</dbReference>
<sequence length="736" mass="78597">MVRRESTEGADGPAAPLPLAALDQLVGIGEVDTVIVAFTDMQGRLVGKRVSARLFVDEVAAHGAECCAYLLAVDVEMNTVAGYAMSSWDTGYGDMVMTPDLSTLRLVPWLPGTALVIADLAWGDGTAVAAAPRAILRRQLDRLAGRGWVADVATELEFLVFDQPYRQAWADGYRGLTPASDYNIDYAVLASSRMEPLLHDIRQGMVGAGLHFEAVKGECNRGQQEIGFRYGEALITCDNHAIYKNGAKEIADQHGKSVTFMAKYDEREGNSCHIHLSLRDRDGSAVFPDAARPHGMSETFGCFVAGLLATLRELTLFHAPNINSYKRFADGSFAPTAVAWGLDNRTCALRVVANSGHPIGSAEWEAAHVRDVLTFYAASPERLCGKQIPVAGGLDVTFNEPLGVVGVITPWNFPMMIASWGIAPALAAGNAVLVKPAEWTPLTTIRLGELAAQAGLDPDLLQVLPGAGGVVGQRLVTRPEVRKIVFTGSTVVGKAVMAAAAADVKRVTLELGGKSANIVFADCDLERAAATAPAGVFDNAGQDCCARSRILVQRSVYDRFMGLLEPAVRGVVVGDPRSRDTEMGPLVSAEHRAKVASYVPDGAPVAFRGTAPSGPGFWFPPTVLTPARTDRSVREEIFGPVVTVLPFDDEPDAVALANDTPYGLSGSIWTDDLSRALRVSRAVESGNLSVNSHSSVRYSTPFGGFKHSGLGRELGPDAPLQFTDTKNVFIAIREEP</sequence>
<dbReference type="InterPro" id="IPR008146">
    <property type="entry name" value="Gln_synth_cat_dom"/>
</dbReference>
<dbReference type="SUPFAM" id="SSF54368">
    <property type="entry name" value="Glutamine synthetase, N-terminal domain"/>
    <property type="match status" value="1"/>
</dbReference>
<dbReference type="RefSeq" id="WP_090350448.1">
    <property type="nucleotide sequence ID" value="NZ_CSTD01000004.1"/>
</dbReference>
<dbReference type="InterPro" id="IPR016161">
    <property type="entry name" value="Ald_DH/histidinol_DH"/>
</dbReference>
<dbReference type="InterPro" id="IPR016162">
    <property type="entry name" value="Ald_DH_N"/>
</dbReference>
<dbReference type="PROSITE" id="PS00687">
    <property type="entry name" value="ALDEHYDE_DEHYDR_GLU"/>
    <property type="match status" value="1"/>
</dbReference>
<evidence type="ECO:0000259" key="8">
    <source>
        <dbReference type="PROSITE" id="PS51986"/>
    </source>
</evidence>
<dbReference type="InterPro" id="IPR016163">
    <property type="entry name" value="Ald_DH_C"/>
</dbReference>
<dbReference type="SUPFAM" id="SSF55931">
    <property type="entry name" value="Glutamine synthetase/guanido kinase"/>
    <property type="match status" value="1"/>
</dbReference>
<feature type="domain" description="GS beta-grasp" evidence="8">
    <location>
        <begin position="29"/>
        <end position="125"/>
    </location>
</feature>
<evidence type="ECO:0000256" key="4">
    <source>
        <dbReference type="ARBA" id="ARBA00048559"/>
    </source>
</evidence>
<dbReference type="PROSITE" id="PS51987">
    <property type="entry name" value="GS_CATALYTIC"/>
    <property type="match status" value="1"/>
</dbReference>
<name>A0A0U0WD74_MYCBE</name>
<dbReference type="InterPro" id="IPR016160">
    <property type="entry name" value="Ald_DH_CS_CYS"/>
</dbReference>
<evidence type="ECO:0000256" key="2">
    <source>
        <dbReference type="ARBA" id="ARBA00039122"/>
    </source>
</evidence>
<dbReference type="PROSITE" id="PS00070">
    <property type="entry name" value="ALDEHYDE_DEHYDR_CYS"/>
    <property type="match status" value="1"/>
</dbReference>
<dbReference type="InterPro" id="IPR029510">
    <property type="entry name" value="Ald_DH_CS_GLU"/>
</dbReference>
<dbReference type="PANTHER" id="PTHR11699">
    <property type="entry name" value="ALDEHYDE DEHYDROGENASE-RELATED"/>
    <property type="match status" value="1"/>
</dbReference>
<dbReference type="Gene3D" id="3.40.605.10">
    <property type="entry name" value="Aldehyde Dehydrogenase, Chain A, domain 1"/>
    <property type="match status" value="1"/>
</dbReference>
<dbReference type="GO" id="GO:0006542">
    <property type="term" value="P:glutamine biosynthetic process"/>
    <property type="evidence" value="ECO:0007669"/>
    <property type="project" value="InterPro"/>
</dbReference>
<evidence type="ECO:0000256" key="6">
    <source>
        <dbReference type="PROSITE-ProRule" id="PRU10007"/>
    </source>
</evidence>
<dbReference type="InterPro" id="IPR008147">
    <property type="entry name" value="Gln_synt_N"/>
</dbReference>
<dbReference type="InterPro" id="IPR015590">
    <property type="entry name" value="Aldehyde_DH_dom"/>
</dbReference>
<dbReference type="Gene3D" id="3.10.20.70">
    <property type="entry name" value="Glutamine synthetase, N-terminal domain"/>
    <property type="match status" value="1"/>
</dbReference>
<dbReference type="PROSITE" id="PS51986">
    <property type="entry name" value="GS_BETA_GRASP"/>
    <property type="match status" value="1"/>
</dbReference>
<evidence type="ECO:0000313" key="10">
    <source>
        <dbReference type="EMBL" id="CPR12564.1"/>
    </source>
</evidence>
<gene>
    <name evidence="10" type="primary">aldC</name>
    <name evidence="10" type="ORF">BN971_03863</name>
</gene>
<dbReference type="InterPro" id="IPR014746">
    <property type="entry name" value="Gln_synth/guanido_kin_cat_dom"/>
</dbReference>
<comment type="similarity">
    <text evidence="5">Belongs to the glutamine synthetase family.</text>
</comment>
<evidence type="ECO:0000313" key="11">
    <source>
        <dbReference type="Proteomes" id="UP000198875"/>
    </source>
</evidence>
<evidence type="ECO:0000259" key="9">
    <source>
        <dbReference type="PROSITE" id="PS51987"/>
    </source>
</evidence>
<dbReference type="SMART" id="SM01230">
    <property type="entry name" value="Gln-synt_C"/>
    <property type="match status" value="1"/>
</dbReference>
<dbReference type="GO" id="GO:0036243">
    <property type="term" value="F:succinate-semialdehyde dehydrogenase (NADP+) activity"/>
    <property type="evidence" value="ECO:0007669"/>
    <property type="project" value="UniProtKB-EC"/>
</dbReference>
<feature type="domain" description="GS catalytic" evidence="9">
    <location>
        <begin position="132"/>
        <end position="365"/>
    </location>
</feature>
<dbReference type="InterPro" id="IPR036651">
    <property type="entry name" value="Gln_synt_N_sf"/>
</dbReference>
<dbReference type="FunFam" id="3.40.309.10:FF:000039">
    <property type="entry name" value="Aldehyde dehydrogenase ALDC"/>
    <property type="match status" value="1"/>
</dbReference>
<dbReference type="Gene3D" id="3.40.309.10">
    <property type="entry name" value="Aldehyde Dehydrogenase, Chain A, domain 2"/>
    <property type="match status" value="1"/>
</dbReference>
<organism evidence="10 11">
    <name type="scientific">Mycobacterium bohemicum DSM 44277</name>
    <dbReference type="NCBI Taxonomy" id="1236609"/>
    <lineage>
        <taxon>Bacteria</taxon>
        <taxon>Bacillati</taxon>
        <taxon>Actinomycetota</taxon>
        <taxon>Actinomycetes</taxon>
        <taxon>Mycobacteriales</taxon>
        <taxon>Mycobacteriaceae</taxon>
        <taxon>Mycobacterium</taxon>
    </lineage>
</organism>
<protein>
    <recommendedName>
        <fullName evidence="3">Putative succinate-semialdehyde dehydrogenase [NADP(+)] 2</fullName>
        <ecNumber evidence="2">1.2.1.79</ecNumber>
    </recommendedName>
</protein>
<dbReference type="GO" id="GO:0004356">
    <property type="term" value="F:glutamine synthetase activity"/>
    <property type="evidence" value="ECO:0007669"/>
    <property type="project" value="InterPro"/>
</dbReference>
<dbReference type="AlphaFoldDB" id="A0A0U0WD74"/>
<dbReference type="Gene3D" id="3.30.590.10">
    <property type="entry name" value="Glutamine synthetase/guanido kinase, catalytic domain"/>
    <property type="match status" value="1"/>
</dbReference>
<proteinExistence type="inferred from homology"/>
<dbReference type="EMBL" id="CSTD01000004">
    <property type="protein sequence ID" value="CPR12564.1"/>
    <property type="molecule type" value="Genomic_DNA"/>
</dbReference>
<accession>A0A0U0WD74</accession>
<keyword evidence="1 7" id="KW-0560">Oxidoreductase</keyword>